<feature type="repeat" description="WD" evidence="3">
    <location>
        <begin position="415"/>
        <end position="454"/>
    </location>
</feature>
<dbReference type="SUPFAM" id="SSF50978">
    <property type="entry name" value="WD40 repeat-like"/>
    <property type="match status" value="1"/>
</dbReference>
<dbReference type="PROSITE" id="PS50294">
    <property type="entry name" value="WD_REPEATS_REGION"/>
    <property type="match status" value="5"/>
</dbReference>
<dbReference type="PROSITE" id="PS50181">
    <property type="entry name" value="FBOX"/>
    <property type="match status" value="1"/>
</dbReference>
<evidence type="ECO:0000313" key="7">
    <source>
        <dbReference type="Proteomes" id="UP000193944"/>
    </source>
</evidence>
<feature type="repeat" description="WD" evidence="3">
    <location>
        <begin position="455"/>
        <end position="487"/>
    </location>
</feature>
<feature type="coiled-coil region" evidence="4">
    <location>
        <begin position="154"/>
        <end position="187"/>
    </location>
</feature>
<dbReference type="InterPro" id="IPR015943">
    <property type="entry name" value="WD40/YVTN_repeat-like_dom_sf"/>
</dbReference>
<dbReference type="Proteomes" id="UP000193944">
    <property type="component" value="Unassembled WGS sequence"/>
</dbReference>
<name>A0A1Y1XMQ9_9FUNG</name>
<dbReference type="SMART" id="SM00320">
    <property type="entry name" value="WD40"/>
    <property type="match status" value="7"/>
</dbReference>
<dbReference type="Pfam" id="PF12937">
    <property type="entry name" value="F-box-like"/>
    <property type="match status" value="1"/>
</dbReference>
<dbReference type="PRINTS" id="PR00320">
    <property type="entry name" value="GPROTEINBRPT"/>
</dbReference>
<keyword evidence="1 3" id="KW-0853">WD repeat</keyword>
<evidence type="ECO:0000256" key="1">
    <source>
        <dbReference type="ARBA" id="ARBA00022574"/>
    </source>
</evidence>
<keyword evidence="2" id="KW-0677">Repeat</keyword>
<dbReference type="InterPro" id="IPR036322">
    <property type="entry name" value="WD40_repeat_dom_sf"/>
</dbReference>
<feature type="repeat" description="WD" evidence="3">
    <location>
        <begin position="215"/>
        <end position="254"/>
    </location>
</feature>
<feature type="repeat" description="WD" evidence="3">
    <location>
        <begin position="335"/>
        <end position="374"/>
    </location>
</feature>
<dbReference type="InterPro" id="IPR020472">
    <property type="entry name" value="WD40_PAC1"/>
</dbReference>
<dbReference type="SUPFAM" id="SSF81383">
    <property type="entry name" value="F-box domain"/>
    <property type="match status" value="1"/>
</dbReference>
<dbReference type="InterPro" id="IPR019775">
    <property type="entry name" value="WD40_repeat_CS"/>
</dbReference>
<dbReference type="AlphaFoldDB" id="A0A1Y1XMQ9"/>
<reference evidence="6 7" key="2">
    <citation type="submission" date="2016-08" db="EMBL/GenBank/DDBJ databases">
        <title>Pervasive Adenine N6-methylation of Active Genes in Fungi.</title>
        <authorList>
            <consortium name="DOE Joint Genome Institute"/>
            <person name="Mondo S.J."/>
            <person name="Dannebaum R.O."/>
            <person name="Kuo R.C."/>
            <person name="Labutti K."/>
            <person name="Haridas S."/>
            <person name="Kuo A."/>
            <person name="Salamov A."/>
            <person name="Ahrendt S.R."/>
            <person name="Lipzen A."/>
            <person name="Sullivan W."/>
            <person name="Andreopoulos W.B."/>
            <person name="Clum A."/>
            <person name="Lindquist E."/>
            <person name="Daum C."/>
            <person name="Ramamoorthy G.K."/>
            <person name="Gryganskyi A."/>
            <person name="Culley D."/>
            <person name="Magnuson J.K."/>
            <person name="James T.Y."/>
            <person name="O'Malley M.A."/>
            <person name="Stajich J.E."/>
            <person name="Spatafora J.W."/>
            <person name="Visel A."/>
            <person name="Grigoriev I.V."/>
        </authorList>
    </citation>
    <scope>NUCLEOTIDE SEQUENCE [LARGE SCALE GENOMIC DNA]</scope>
    <source>
        <strain evidence="6 7">S4</strain>
    </source>
</reference>
<dbReference type="CDD" id="cd00200">
    <property type="entry name" value="WD40"/>
    <property type="match status" value="1"/>
</dbReference>
<dbReference type="PROSITE" id="PS00678">
    <property type="entry name" value="WD_REPEATS_1"/>
    <property type="match status" value="5"/>
</dbReference>
<dbReference type="STRING" id="1754192.A0A1Y1XMQ9"/>
<evidence type="ECO:0000256" key="3">
    <source>
        <dbReference type="PROSITE-ProRule" id="PRU00221"/>
    </source>
</evidence>
<comment type="caution">
    <text evidence="6">The sequence shown here is derived from an EMBL/GenBank/DDBJ whole genome shotgun (WGS) entry which is preliminary data.</text>
</comment>
<dbReference type="Pfam" id="PF00400">
    <property type="entry name" value="WD40"/>
    <property type="match status" value="7"/>
</dbReference>
<dbReference type="Gene3D" id="1.20.1280.50">
    <property type="match status" value="1"/>
</dbReference>
<keyword evidence="7" id="KW-1185">Reference proteome</keyword>
<dbReference type="EMBL" id="MCFG01000013">
    <property type="protein sequence ID" value="ORX87029.1"/>
    <property type="molecule type" value="Genomic_DNA"/>
</dbReference>
<dbReference type="SMART" id="SM00256">
    <property type="entry name" value="FBOX"/>
    <property type="match status" value="1"/>
</dbReference>
<proteinExistence type="predicted"/>
<dbReference type="PANTHER" id="PTHR19848:SF8">
    <property type="entry name" value="F-BOX AND WD REPEAT DOMAIN CONTAINING 7"/>
    <property type="match status" value="1"/>
</dbReference>
<feature type="repeat" description="WD" evidence="3">
    <location>
        <begin position="295"/>
        <end position="334"/>
    </location>
</feature>
<feature type="domain" description="F-box" evidence="5">
    <location>
        <begin position="56"/>
        <end position="102"/>
    </location>
</feature>
<reference evidence="6 7" key="1">
    <citation type="submission" date="2016-08" db="EMBL/GenBank/DDBJ databases">
        <title>A Parts List for Fungal Cellulosomes Revealed by Comparative Genomics.</title>
        <authorList>
            <consortium name="DOE Joint Genome Institute"/>
            <person name="Haitjema C.H."/>
            <person name="Gilmore S.P."/>
            <person name="Henske J.K."/>
            <person name="Solomon K.V."/>
            <person name="De Groot R."/>
            <person name="Kuo A."/>
            <person name="Mondo S.J."/>
            <person name="Salamov A.A."/>
            <person name="Labutti K."/>
            <person name="Zhao Z."/>
            <person name="Chiniquy J."/>
            <person name="Barry K."/>
            <person name="Brewer H.M."/>
            <person name="Purvine S.O."/>
            <person name="Wright A.T."/>
            <person name="Boxma B."/>
            <person name="Van Alen T."/>
            <person name="Hackstein J.H."/>
            <person name="Baker S.E."/>
            <person name="Grigoriev I.V."/>
            <person name="O'Malley M.A."/>
        </authorList>
    </citation>
    <scope>NUCLEOTIDE SEQUENCE [LARGE SCALE GENOMIC DNA]</scope>
    <source>
        <strain evidence="6 7">S4</strain>
    </source>
</reference>
<feature type="repeat" description="WD" evidence="3">
    <location>
        <begin position="255"/>
        <end position="294"/>
    </location>
</feature>
<dbReference type="PANTHER" id="PTHR19848">
    <property type="entry name" value="WD40 REPEAT PROTEIN"/>
    <property type="match status" value="1"/>
</dbReference>
<dbReference type="InterPro" id="IPR001810">
    <property type="entry name" value="F-box_dom"/>
</dbReference>
<evidence type="ECO:0000259" key="5">
    <source>
        <dbReference type="PROSITE" id="PS50181"/>
    </source>
</evidence>
<evidence type="ECO:0000256" key="2">
    <source>
        <dbReference type="ARBA" id="ARBA00022737"/>
    </source>
</evidence>
<protein>
    <submittedName>
        <fullName evidence="6">WD40 repeat-like protein</fullName>
    </submittedName>
</protein>
<evidence type="ECO:0000256" key="4">
    <source>
        <dbReference type="SAM" id="Coils"/>
    </source>
</evidence>
<sequence>MNNNKINKDNLIEDTLTLLLKQSDNTKIDVIYKLVNSLSTISLQELSKKLDPLFHFDFLSKLPNELSIKILSYTDCKTISIVSNVSRKWHQLSLDNTLWKQLYTTKWKSLAFVKNKISQFYPYLSDIKKELELENDSFVFQFWEVLNLLENLRLKDYQNSFNKSFNNKKKTENENEIQKKYKEFENIPGLWRAIYYLHLKLDSNWNNKKYSIYNMVSHTDSIYCLQYNNERIISGSRDQTIKVWDLKTNECIKTLNGHTGSILSLQFDANYLVTGSSDSTIILWDIKSFEIVRRITGHQDSVLSVKFNKDYIVSSSKDHTIRIWDIKTGEFVRKLEGHKTVANAIQLKGDIIVSASGDRLIRAWSLSTGKLLKTFEGHTRGIACIFFDGNIIISGSSDCTLKVWDFHSNKLLFTLYGHTELVRTIQFDGKKIVSGSYDRTIKIWDFKSKQLLFSLDGHLSKIFCLQFSDSKIISCSSDKHIIKWDFSRDILNIFP</sequence>
<evidence type="ECO:0000313" key="6">
    <source>
        <dbReference type="EMBL" id="ORX87029.1"/>
    </source>
</evidence>
<feature type="repeat" description="WD" evidence="3">
    <location>
        <begin position="375"/>
        <end position="414"/>
    </location>
</feature>
<keyword evidence="4" id="KW-0175">Coiled coil</keyword>
<accession>A0A1Y1XMQ9</accession>
<organism evidence="6 7">
    <name type="scientific">Anaeromyces robustus</name>
    <dbReference type="NCBI Taxonomy" id="1754192"/>
    <lineage>
        <taxon>Eukaryota</taxon>
        <taxon>Fungi</taxon>
        <taxon>Fungi incertae sedis</taxon>
        <taxon>Chytridiomycota</taxon>
        <taxon>Chytridiomycota incertae sedis</taxon>
        <taxon>Neocallimastigomycetes</taxon>
        <taxon>Neocallimastigales</taxon>
        <taxon>Neocallimastigaceae</taxon>
        <taxon>Anaeromyces</taxon>
    </lineage>
</organism>
<dbReference type="InterPro" id="IPR036047">
    <property type="entry name" value="F-box-like_dom_sf"/>
</dbReference>
<dbReference type="InterPro" id="IPR001680">
    <property type="entry name" value="WD40_rpt"/>
</dbReference>
<gene>
    <name evidence="6" type="ORF">BCR32DRAFT_264509</name>
</gene>
<dbReference type="OrthoDB" id="19711at2759"/>
<dbReference type="Gene3D" id="2.130.10.10">
    <property type="entry name" value="YVTN repeat-like/Quinoprotein amine dehydrogenase"/>
    <property type="match status" value="2"/>
</dbReference>
<dbReference type="PROSITE" id="PS50082">
    <property type="entry name" value="WD_REPEATS_2"/>
    <property type="match status" value="7"/>
</dbReference>